<dbReference type="PANTHER" id="PTHR44196">
    <property type="entry name" value="DEHYDROGENASE/REDUCTASE SDR FAMILY MEMBER 7B"/>
    <property type="match status" value="1"/>
</dbReference>
<dbReference type="Pfam" id="PF00106">
    <property type="entry name" value="adh_short"/>
    <property type="match status" value="1"/>
</dbReference>
<dbReference type="OrthoDB" id="9793345at2"/>
<evidence type="ECO:0000313" key="4">
    <source>
        <dbReference type="EMBL" id="PKG21874.1"/>
    </source>
</evidence>
<dbReference type="GO" id="GO:0016616">
    <property type="term" value="F:oxidoreductase activity, acting on the CH-OH group of donors, NAD or NADP as acceptor"/>
    <property type="evidence" value="ECO:0007669"/>
    <property type="project" value="UniProtKB-ARBA"/>
</dbReference>
<dbReference type="InterPro" id="IPR002347">
    <property type="entry name" value="SDR_fam"/>
</dbReference>
<sequence length="263" mass="29121">MQYLQNKNIVITGASSGIGEKIAHNVAQLGGRPILLARSDKKLQEICAQIQHTTGRQAIYYPLDVRDQQQIKEVFTKIYNEVGFIDVLINNAGFGVFDYLHEANMTDINGMFDVNVIGLIACTQEVLPSMMEQNKGHIINIASIAGKLATAKSSVYSATKHAVLGFTNSLRMELANTNITISAVNPGPIETNFFAIADKSGSYVQNVQKYILSSDEVANKITKLMLTKKRELNLPRWMNWGSNLYHLFPGIADKLMGKILSKK</sequence>
<dbReference type="PIRSF" id="PIRSF000126">
    <property type="entry name" value="11-beta-HSD1"/>
    <property type="match status" value="1"/>
</dbReference>
<dbReference type="EMBL" id="PISE01000056">
    <property type="protein sequence ID" value="PKG21874.1"/>
    <property type="molecule type" value="Genomic_DNA"/>
</dbReference>
<reference evidence="4 5" key="1">
    <citation type="journal article" date="2003" name="Int. J. Syst. Evol. Microbiol.">
        <title>Bacillus nealsonii sp. nov., isolated from a spacecraft-assembly facility, whose spores are gamma-radiation resistant.</title>
        <authorList>
            <person name="Venkateswaran K."/>
            <person name="Kempf M."/>
            <person name="Chen F."/>
            <person name="Satomi M."/>
            <person name="Nicholson W."/>
            <person name="Kern R."/>
        </authorList>
    </citation>
    <scope>NUCLEOTIDE SEQUENCE [LARGE SCALE GENOMIC DNA]</scope>
    <source>
        <strain evidence="4 5">FO-92</strain>
    </source>
</reference>
<dbReference type="Gene3D" id="3.40.50.720">
    <property type="entry name" value="NAD(P)-binding Rossmann-like Domain"/>
    <property type="match status" value="1"/>
</dbReference>
<organism evidence="4 5">
    <name type="scientific">Niallia nealsonii</name>
    <dbReference type="NCBI Taxonomy" id="115979"/>
    <lineage>
        <taxon>Bacteria</taxon>
        <taxon>Bacillati</taxon>
        <taxon>Bacillota</taxon>
        <taxon>Bacilli</taxon>
        <taxon>Bacillales</taxon>
        <taxon>Bacillaceae</taxon>
        <taxon>Niallia</taxon>
    </lineage>
</organism>
<evidence type="ECO:0000256" key="2">
    <source>
        <dbReference type="ARBA" id="ARBA00023002"/>
    </source>
</evidence>
<dbReference type="SUPFAM" id="SSF51735">
    <property type="entry name" value="NAD(P)-binding Rossmann-fold domains"/>
    <property type="match status" value="1"/>
</dbReference>
<evidence type="ECO:0000313" key="5">
    <source>
        <dbReference type="Proteomes" id="UP000233375"/>
    </source>
</evidence>
<protein>
    <submittedName>
        <fullName evidence="4">Oxidoreductase</fullName>
    </submittedName>
</protein>
<dbReference type="InterPro" id="IPR036291">
    <property type="entry name" value="NAD(P)-bd_dom_sf"/>
</dbReference>
<proteinExistence type="inferred from homology"/>
<comment type="similarity">
    <text evidence="1 3">Belongs to the short-chain dehydrogenases/reductases (SDR) family.</text>
</comment>
<dbReference type="PROSITE" id="PS00061">
    <property type="entry name" value="ADH_SHORT"/>
    <property type="match status" value="1"/>
</dbReference>
<comment type="caution">
    <text evidence="4">The sequence shown here is derived from an EMBL/GenBank/DDBJ whole genome shotgun (WGS) entry which is preliminary data.</text>
</comment>
<dbReference type="Proteomes" id="UP000233375">
    <property type="component" value="Unassembled WGS sequence"/>
</dbReference>
<accession>A0A2N0YX89</accession>
<dbReference type="PRINTS" id="PR00080">
    <property type="entry name" value="SDRFAMILY"/>
</dbReference>
<dbReference type="AlphaFoldDB" id="A0A2N0YX89"/>
<evidence type="ECO:0000256" key="1">
    <source>
        <dbReference type="ARBA" id="ARBA00006484"/>
    </source>
</evidence>
<dbReference type="RefSeq" id="WP_101178986.1">
    <property type="nucleotide sequence ID" value="NZ_PISE01000056.1"/>
</dbReference>
<name>A0A2N0YX89_9BACI</name>
<dbReference type="InterPro" id="IPR020904">
    <property type="entry name" value="Sc_DH/Rdtase_CS"/>
</dbReference>
<keyword evidence="2" id="KW-0560">Oxidoreductase</keyword>
<dbReference type="FunFam" id="3.40.50.720:FF:000047">
    <property type="entry name" value="NADP-dependent L-serine/L-allo-threonine dehydrogenase"/>
    <property type="match status" value="1"/>
</dbReference>
<evidence type="ECO:0000256" key="3">
    <source>
        <dbReference type="RuleBase" id="RU000363"/>
    </source>
</evidence>
<keyword evidence="5" id="KW-1185">Reference proteome</keyword>
<dbReference type="PANTHER" id="PTHR44196:SF1">
    <property type="entry name" value="DEHYDROGENASE_REDUCTASE SDR FAMILY MEMBER 7B"/>
    <property type="match status" value="1"/>
</dbReference>
<dbReference type="PRINTS" id="PR00081">
    <property type="entry name" value="GDHRDH"/>
</dbReference>
<gene>
    <name evidence="4" type="ORF">CWS01_20110</name>
</gene>
<dbReference type="GO" id="GO:0016020">
    <property type="term" value="C:membrane"/>
    <property type="evidence" value="ECO:0007669"/>
    <property type="project" value="TreeGrafter"/>
</dbReference>